<keyword evidence="3" id="KW-1185">Reference proteome</keyword>
<evidence type="ECO:0000259" key="1">
    <source>
        <dbReference type="SMART" id="SM00849"/>
    </source>
</evidence>
<dbReference type="Gene3D" id="3.60.15.10">
    <property type="entry name" value="Ribonuclease Z/Hydroxyacylglutathione hydrolase-like"/>
    <property type="match status" value="1"/>
</dbReference>
<name>A0A6C2YII1_9BACT</name>
<dbReference type="RefSeq" id="WP_162656052.1">
    <property type="nucleotide sequence ID" value="NZ_LR593887.1"/>
</dbReference>
<reference evidence="2" key="1">
    <citation type="submission" date="2019-04" db="EMBL/GenBank/DDBJ databases">
        <authorList>
            <consortium name="Science for Life Laboratories"/>
        </authorList>
    </citation>
    <scope>NUCLEOTIDE SEQUENCE</scope>
    <source>
        <strain evidence="2">MBLW1</strain>
    </source>
</reference>
<dbReference type="InterPro" id="IPR036866">
    <property type="entry name" value="RibonucZ/Hydroxyglut_hydro"/>
</dbReference>
<dbReference type="EMBL" id="LR593887">
    <property type="protein sequence ID" value="VTR97188.1"/>
    <property type="molecule type" value="Genomic_DNA"/>
</dbReference>
<protein>
    <submittedName>
        <fullName evidence="2">: Lactamase_B</fullName>
    </submittedName>
</protein>
<dbReference type="Proteomes" id="UP000464378">
    <property type="component" value="Chromosome"/>
</dbReference>
<dbReference type="CDD" id="cd06262">
    <property type="entry name" value="metallo-hydrolase-like_MBL-fold"/>
    <property type="match status" value="1"/>
</dbReference>
<dbReference type="KEGG" id="tim:GMBLW1_30750"/>
<dbReference type="AlphaFoldDB" id="A0A6C2YII1"/>
<evidence type="ECO:0000313" key="3">
    <source>
        <dbReference type="Proteomes" id="UP000464378"/>
    </source>
</evidence>
<dbReference type="SMART" id="SM00849">
    <property type="entry name" value="Lactamase_B"/>
    <property type="match status" value="1"/>
</dbReference>
<dbReference type="EMBL" id="LR586016">
    <property type="protein sequence ID" value="VIP00885.1"/>
    <property type="molecule type" value="Genomic_DNA"/>
</dbReference>
<accession>A0A6C2YII1</accession>
<gene>
    <name evidence="2" type="ORF">GMBLW1_30750</name>
</gene>
<evidence type="ECO:0000313" key="2">
    <source>
        <dbReference type="EMBL" id="VIP00885.1"/>
    </source>
</evidence>
<dbReference type="SUPFAM" id="SSF56281">
    <property type="entry name" value="Metallo-hydrolase/oxidoreductase"/>
    <property type="match status" value="1"/>
</dbReference>
<feature type="domain" description="Metallo-beta-lactamase" evidence="1">
    <location>
        <begin position="18"/>
        <end position="188"/>
    </location>
</feature>
<organism evidence="2">
    <name type="scientific">Tuwongella immobilis</name>
    <dbReference type="NCBI Taxonomy" id="692036"/>
    <lineage>
        <taxon>Bacteria</taxon>
        <taxon>Pseudomonadati</taxon>
        <taxon>Planctomycetota</taxon>
        <taxon>Planctomycetia</taxon>
        <taxon>Gemmatales</taxon>
        <taxon>Gemmataceae</taxon>
        <taxon>Tuwongella</taxon>
    </lineage>
</organism>
<proteinExistence type="predicted"/>
<dbReference type="InterPro" id="IPR001279">
    <property type="entry name" value="Metallo-B-lactamas"/>
</dbReference>
<dbReference type="InParanoid" id="A0A6C2YII1"/>
<sequence>MQSWFDGVHLLGRYNPLRTGCWLLEHQGEAAILEMPPTPWWRPSPAVAAQAAVERMGLRVKYLLCTHSHMDHYSRRTLSEMRRAFPAATVCLHESFQASQQTAPADSQWITDESELNLSGEPLLLVHAPKHSTSDTMVIFRGAICTGDWELNTIRSVHDSWTPVPRSIKLKSIDRMIDFVQRRNYHIHRVYSVHANDRREQVDFVGLMHDTRVDRKFW</sequence>